<reference evidence="1 2" key="1">
    <citation type="submission" date="2024-06" db="EMBL/GenBank/DDBJ databases">
        <title>A chromosome level genome sequence of Diviner's sage (Salvia divinorum).</title>
        <authorList>
            <person name="Ford S.A."/>
            <person name="Ro D.-K."/>
            <person name="Ness R.W."/>
            <person name="Phillips M.A."/>
        </authorList>
    </citation>
    <scope>NUCLEOTIDE SEQUENCE [LARGE SCALE GENOMIC DNA]</scope>
    <source>
        <strain evidence="1">SAF-2024a</strain>
        <tissue evidence="1">Leaf</tissue>
    </source>
</reference>
<dbReference type="Proteomes" id="UP001567538">
    <property type="component" value="Unassembled WGS sequence"/>
</dbReference>
<dbReference type="AlphaFoldDB" id="A0ABD1I3Z3"/>
<proteinExistence type="predicted"/>
<keyword evidence="2" id="KW-1185">Reference proteome</keyword>
<evidence type="ECO:0000313" key="1">
    <source>
        <dbReference type="EMBL" id="KAL1563464.1"/>
    </source>
</evidence>
<name>A0ABD1I3Z3_SALDI</name>
<evidence type="ECO:0000313" key="2">
    <source>
        <dbReference type="Proteomes" id="UP001567538"/>
    </source>
</evidence>
<sequence>MARNHDSFTTPYSAFIADDDEAPPHGCFRGFCFGRDDGNYLLQESVHEKAWLATQFQKLKQWSEVVAGPKWKNLIRKIGRYKKQPPFQYSPESYALNFAADQEDANPLHSFSARFGPSVPVNHAAL</sequence>
<accession>A0ABD1I3Z3</accession>
<gene>
    <name evidence="1" type="ORF">AAHA92_05927</name>
</gene>
<protein>
    <submittedName>
        <fullName evidence="1">Uncharacterized protein</fullName>
    </submittedName>
</protein>
<dbReference type="PANTHER" id="PTHR47076">
    <property type="entry name" value="NHL DOMAIN PROTEIN"/>
    <property type="match status" value="1"/>
</dbReference>
<dbReference type="EMBL" id="JBEAFC010000003">
    <property type="protein sequence ID" value="KAL1563464.1"/>
    <property type="molecule type" value="Genomic_DNA"/>
</dbReference>
<comment type="caution">
    <text evidence="1">The sequence shown here is derived from an EMBL/GenBank/DDBJ whole genome shotgun (WGS) entry which is preliminary data.</text>
</comment>
<organism evidence="1 2">
    <name type="scientific">Salvia divinorum</name>
    <name type="common">Maria pastora</name>
    <name type="synonym">Diviner's sage</name>
    <dbReference type="NCBI Taxonomy" id="28513"/>
    <lineage>
        <taxon>Eukaryota</taxon>
        <taxon>Viridiplantae</taxon>
        <taxon>Streptophyta</taxon>
        <taxon>Embryophyta</taxon>
        <taxon>Tracheophyta</taxon>
        <taxon>Spermatophyta</taxon>
        <taxon>Magnoliopsida</taxon>
        <taxon>eudicotyledons</taxon>
        <taxon>Gunneridae</taxon>
        <taxon>Pentapetalae</taxon>
        <taxon>asterids</taxon>
        <taxon>lamiids</taxon>
        <taxon>Lamiales</taxon>
        <taxon>Lamiaceae</taxon>
        <taxon>Nepetoideae</taxon>
        <taxon>Mentheae</taxon>
        <taxon>Salviinae</taxon>
        <taxon>Salvia</taxon>
        <taxon>Salvia subgen. Calosphace</taxon>
    </lineage>
</organism>
<dbReference type="PANTHER" id="PTHR47076:SF1">
    <property type="entry name" value="NHL DOMAIN PROTEIN"/>
    <property type="match status" value="1"/>
</dbReference>